<dbReference type="STRING" id="1037660.A0A066VBV8"/>
<keyword evidence="6" id="KW-1185">Reference proteome</keyword>
<dbReference type="SUPFAM" id="SSF46579">
    <property type="entry name" value="Prefoldin"/>
    <property type="match status" value="1"/>
</dbReference>
<accession>A0A066VBV8</accession>
<dbReference type="GO" id="GO:0051082">
    <property type="term" value="F:unfolded protein binding"/>
    <property type="evidence" value="ECO:0007669"/>
    <property type="project" value="InterPro"/>
</dbReference>
<evidence type="ECO:0000256" key="2">
    <source>
        <dbReference type="ARBA" id="ARBA00023186"/>
    </source>
</evidence>
<dbReference type="OrthoDB" id="29646at2759"/>
<gene>
    <name evidence="5" type="ORF">K437DRAFT_239795</name>
</gene>
<dbReference type="InParanoid" id="A0A066VBV8"/>
<feature type="compositionally biased region" description="Low complexity" evidence="4">
    <location>
        <begin position="1"/>
        <end position="16"/>
    </location>
</feature>
<dbReference type="OMA" id="TNDLREH"/>
<evidence type="ECO:0000256" key="4">
    <source>
        <dbReference type="SAM" id="MobiDB-lite"/>
    </source>
</evidence>
<reference evidence="5 6" key="1">
    <citation type="submission" date="2014-05" db="EMBL/GenBank/DDBJ databases">
        <title>Draft genome sequence of a rare smut relative, Tilletiaria anomala UBC 951.</title>
        <authorList>
            <consortium name="DOE Joint Genome Institute"/>
            <person name="Toome M."/>
            <person name="Kuo A."/>
            <person name="Henrissat B."/>
            <person name="Lipzen A."/>
            <person name="Tritt A."/>
            <person name="Yoshinaga Y."/>
            <person name="Zane M."/>
            <person name="Barry K."/>
            <person name="Grigoriev I.V."/>
            <person name="Spatafora J.W."/>
            <person name="Aimea M.C."/>
        </authorList>
    </citation>
    <scope>NUCLEOTIDE SEQUENCE [LARGE SCALE GENOMIC DNA]</scope>
    <source>
        <strain evidence="5 6">UBC 951</strain>
    </source>
</reference>
<evidence type="ECO:0000256" key="3">
    <source>
        <dbReference type="SAM" id="Coils"/>
    </source>
</evidence>
<dbReference type="GO" id="GO:0016272">
    <property type="term" value="C:prefoldin complex"/>
    <property type="evidence" value="ECO:0007669"/>
    <property type="project" value="InterPro"/>
</dbReference>
<dbReference type="FunCoup" id="A0A066VBV8">
    <property type="interactions" value="451"/>
</dbReference>
<dbReference type="FunFam" id="1.10.287.370:FF:000002">
    <property type="entry name" value="Prefoldin subunit 2"/>
    <property type="match status" value="1"/>
</dbReference>
<feature type="coiled-coil region" evidence="3">
    <location>
        <begin position="34"/>
        <end position="61"/>
    </location>
</feature>
<evidence type="ECO:0000256" key="1">
    <source>
        <dbReference type="ARBA" id="ARBA00008045"/>
    </source>
</evidence>
<name>A0A066VBV8_TILAU</name>
<protein>
    <recommendedName>
        <fullName evidence="7">Prefoldin beta-like protein</fullName>
    </recommendedName>
</protein>
<dbReference type="EMBL" id="JMSN01000111">
    <property type="protein sequence ID" value="KDN38931.1"/>
    <property type="molecule type" value="Genomic_DNA"/>
</dbReference>
<sequence>MSSAAAAAATSPAGQAVGKGQRVQVTEQEIVQIYQGKRNELQALAQKIGELEGEADEHKLVIETLLEARAKDPSRKCFRLIGGVLVERTVKDVLPALTGNSDGLKHMLELLVKQYAEKEKDLQEFTREYGMTNASA</sequence>
<dbReference type="CDD" id="cd23163">
    <property type="entry name" value="Prefoldin_2"/>
    <property type="match status" value="1"/>
</dbReference>
<keyword evidence="2" id="KW-0143">Chaperone</keyword>
<feature type="region of interest" description="Disordered" evidence="4">
    <location>
        <begin position="1"/>
        <end position="22"/>
    </location>
</feature>
<dbReference type="PANTHER" id="PTHR13303">
    <property type="entry name" value="PREFOLDIN SUBUNIT 2"/>
    <property type="match status" value="1"/>
</dbReference>
<organism evidence="5 6">
    <name type="scientific">Tilletiaria anomala (strain ATCC 24038 / CBS 436.72 / UBC 951)</name>
    <dbReference type="NCBI Taxonomy" id="1037660"/>
    <lineage>
        <taxon>Eukaryota</taxon>
        <taxon>Fungi</taxon>
        <taxon>Dikarya</taxon>
        <taxon>Basidiomycota</taxon>
        <taxon>Ustilaginomycotina</taxon>
        <taxon>Exobasidiomycetes</taxon>
        <taxon>Georgefischeriales</taxon>
        <taxon>Tilletiariaceae</taxon>
        <taxon>Tilletiaria</taxon>
    </lineage>
</organism>
<dbReference type="InterPro" id="IPR002777">
    <property type="entry name" value="PFD_beta-like"/>
</dbReference>
<proteinExistence type="inferred from homology"/>
<dbReference type="Pfam" id="PF01920">
    <property type="entry name" value="Prefoldin_2"/>
    <property type="match status" value="1"/>
</dbReference>
<dbReference type="HOGENOM" id="CLU_113004_2_1_1"/>
<keyword evidence="3" id="KW-0175">Coiled coil</keyword>
<dbReference type="InterPro" id="IPR009053">
    <property type="entry name" value="Prefoldin"/>
</dbReference>
<evidence type="ECO:0008006" key="7">
    <source>
        <dbReference type="Google" id="ProtNLM"/>
    </source>
</evidence>
<dbReference type="Gene3D" id="1.10.287.370">
    <property type="match status" value="1"/>
</dbReference>
<dbReference type="GO" id="GO:0006457">
    <property type="term" value="P:protein folding"/>
    <property type="evidence" value="ECO:0007669"/>
    <property type="project" value="InterPro"/>
</dbReference>
<comment type="caution">
    <text evidence="5">The sequence shown here is derived from an EMBL/GenBank/DDBJ whole genome shotgun (WGS) entry which is preliminary data.</text>
</comment>
<dbReference type="InterPro" id="IPR027235">
    <property type="entry name" value="PFD2"/>
</dbReference>
<evidence type="ECO:0000313" key="5">
    <source>
        <dbReference type="EMBL" id="KDN38931.1"/>
    </source>
</evidence>
<dbReference type="RefSeq" id="XP_013240869.1">
    <property type="nucleotide sequence ID" value="XM_013385415.1"/>
</dbReference>
<dbReference type="GeneID" id="25263021"/>
<dbReference type="Proteomes" id="UP000027361">
    <property type="component" value="Unassembled WGS sequence"/>
</dbReference>
<evidence type="ECO:0000313" key="6">
    <source>
        <dbReference type="Proteomes" id="UP000027361"/>
    </source>
</evidence>
<dbReference type="AlphaFoldDB" id="A0A066VBV8"/>
<comment type="similarity">
    <text evidence="1">Belongs to the prefoldin subunit beta family.</text>
</comment>